<dbReference type="PRINTS" id="PR00344">
    <property type="entry name" value="BCTRLSENSOR"/>
</dbReference>
<name>A0A6L6PR39_9BURK</name>
<evidence type="ECO:0000256" key="2">
    <source>
        <dbReference type="ARBA" id="ARBA00012438"/>
    </source>
</evidence>
<dbReference type="Pfam" id="PF00512">
    <property type="entry name" value="HisKA"/>
    <property type="match status" value="1"/>
</dbReference>
<dbReference type="Pfam" id="PF02518">
    <property type="entry name" value="HATPase_c"/>
    <property type="match status" value="1"/>
</dbReference>
<protein>
    <recommendedName>
        <fullName evidence="10">Virulence sensor protein BvgS</fullName>
        <ecNumber evidence="2">2.7.13.3</ecNumber>
    </recommendedName>
</protein>
<evidence type="ECO:0000313" key="17">
    <source>
        <dbReference type="Proteomes" id="UP000475582"/>
    </source>
</evidence>
<feature type="modified residue" description="4-aspartylphosphate" evidence="11">
    <location>
        <position position="911"/>
    </location>
</feature>
<dbReference type="PANTHER" id="PTHR43047:SF64">
    <property type="entry name" value="HISTIDINE KINASE CONTAINING CHEY-HOMOLOGOUS RECEIVER DOMAIN AND PAS DOMAIN-RELATED"/>
    <property type="match status" value="1"/>
</dbReference>
<dbReference type="InterPro" id="IPR000700">
    <property type="entry name" value="PAS-assoc_C"/>
</dbReference>
<keyword evidence="12" id="KW-0472">Membrane</keyword>
<dbReference type="Gene3D" id="1.25.40.10">
    <property type="entry name" value="Tetratricopeptide repeat domain"/>
    <property type="match status" value="2"/>
</dbReference>
<dbReference type="InterPro" id="IPR003594">
    <property type="entry name" value="HATPase_dom"/>
</dbReference>
<evidence type="ECO:0000256" key="7">
    <source>
        <dbReference type="ARBA" id="ARBA00023012"/>
    </source>
</evidence>
<dbReference type="CDD" id="cd17546">
    <property type="entry name" value="REC_hyHK_CKI1_RcsC-like"/>
    <property type="match status" value="1"/>
</dbReference>
<comment type="caution">
    <text evidence="16">The sequence shown here is derived from an EMBL/GenBank/DDBJ whole genome shotgun (WGS) entry which is preliminary data.</text>
</comment>
<feature type="transmembrane region" description="Helical" evidence="12">
    <location>
        <begin position="431"/>
        <end position="453"/>
    </location>
</feature>
<dbReference type="InterPro" id="IPR000014">
    <property type="entry name" value="PAS"/>
</dbReference>
<dbReference type="InterPro" id="IPR011006">
    <property type="entry name" value="CheY-like_superfamily"/>
</dbReference>
<dbReference type="InterPro" id="IPR001789">
    <property type="entry name" value="Sig_transdc_resp-reg_receiver"/>
</dbReference>
<evidence type="ECO:0000259" key="13">
    <source>
        <dbReference type="PROSITE" id="PS50109"/>
    </source>
</evidence>
<dbReference type="OrthoDB" id="8577169at2"/>
<dbReference type="SMART" id="SM00388">
    <property type="entry name" value="HisKA"/>
    <property type="match status" value="1"/>
</dbReference>
<sequence>MGDGRAPAGGLLLALLTCWLAPAVAAESLQQWRLAVTQAGVLAEQDVKQAHAQALRLQAAPPDASGADRTSALNLLARTEMLMANTDAAGELAARALAQARQQGDRIGQAEANLVLARNTVNQGRIDRLYGVTTDAMASLDGVARPALLAEVMLHTSLMYNRQGKLDESVAICVQALDIARLSAVPRALAFAHRCMGLAFGQAGKNGEAMPHYLAMARMARQDGSRLLLGEALLGEGNLLVNSGEPRRGEAVIREALSLFRELDSPFNTSNSLYSLGAVLSQQGRHAEALQAFGEGAAIYQRHPNPIAQWWALSALSAEQDKLGNPGAARGDAEAAYRLAQKVGQEPYLGNSARQLAALAARRGDYRQAYAYLREAGERAAQIARAQTGTRVMELAARYESESKQRRIDALTRSNASQQLELERRAGQQRWMWTVLGGSLALLVCIVIFMTRLRRSHRLVARLNADLERTVQRRTAELRQQSRYLRVLIDTLPWWVWFKDTDSRYLAVNRTVAATWSRGVDEMVGLSEDDVMPGLAAHFRQEDQEVMASRQARTVETRQMGPDGLRWVETFKAAVVDEDGSVLGTVGLARDITERKQVEAAREAALEEARQLARLRSEFLAQMSHELRTPLNGILGYSQLLRRDPALSERQRAGASVIHDSGEHLLTLINDLLDSAKIEANKLEAQPAPVALRQCLQVLADMVRVSAEQKRLRFDCEIGAAVPAMVLTDERRLRQALLNLLANAVKFTDRGGVSLRVNALEDGRVRFEVRDTGVGIEAGQRERIFLPFEQAGELLRRQDGTGLGLAISRQFVRLLGGEISLDSQLGQGCRFWFDLTLPVVEAPAPELAAPQWITGYHGARRRLLVADDQPGNRRLLYDMLAPLGFAVDQVGHGQAVLDQLVLEPPDLILMDIAMPGMNGLETVRRLRADPAWAALPVIAVSASAGGADRQQLLDAGFSDRLSKPVDLDLLLAMLRRCLQLDWQHRAPQPAPGEDGGADLLAPPPEEMAVLHDLAQLGNMRAISERADYLQRLDPRYRPFAAQLRQLARGYQSQALLQLVERHLGSTS</sequence>
<feature type="domain" description="PAC" evidence="15">
    <location>
        <begin position="553"/>
        <end position="604"/>
    </location>
</feature>
<dbReference type="InterPro" id="IPR001610">
    <property type="entry name" value="PAC"/>
</dbReference>
<keyword evidence="12" id="KW-1133">Transmembrane helix</keyword>
<dbReference type="CDD" id="cd00130">
    <property type="entry name" value="PAS"/>
    <property type="match status" value="1"/>
</dbReference>
<dbReference type="Gene3D" id="3.30.450.20">
    <property type="entry name" value="PAS domain"/>
    <property type="match status" value="1"/>
</dbReference>
<dbReference type="InterPro" id="IPR005467">
    <property type="entry name" value="His_kinase_dom"/>
</dbReference>
<keyword evidence="12" id="KW-0812">Transmembrane</keyword>
<dbReference type="Gene3D" id="3.30.565.10">
    <property type="entry name" value="Histidine kinase-like ATPase, C-terminal domain"/>
    <property type="match status" value="1"/>
</dbReference>
<evidence type="ECO:0000256" key="9">
    <source>
        <dbReference type="ARBA" id="ARBA00058004"/>
    </source>
</evidence>
<comment type="function">
    <text evidence="9">Member of the two-component regulatory system BvgS/BvgA. Phosphorylates BvgA via a four-step phosphorelay in response to environmental signals.</text>
</comment>
<dbReference type="AlphaFoldDB" id="A0A6L6PR39"/>
<dbReference type="InterPro" id="IPR019734">
    <property type="entry name" value="TPR_rpt"/>
</dbReference>
<dbReference type="Gene3D" id="1.10.287.130">
    <property type="match status" value="1"/>
</dbReference>
<dbReference type="NCBIfam" id="TIGR00229">
    <property type="entry name" value="sensory_box"/>
    <property type="match status" value="1"/>
</dbReference>
<reference evidence="16 17" key="1">
    <citation type="submission" date="2019-11" db="EMBL/GenBank/DDBJ databases">
        <title>Type strains purchased from KCTC, JCM and DSMZ.</title>
        <authorList>
            <person name="Lu H."/>
        </authorList>
    </citation>
    <scope>NUCLEOTIDE SEQUENCE [LARGE SCALE GENOMIC DNA]</scope>
    <source>
        <strain evidence="16 17">KCTC 22382</strain>
    </source>
</reference>
<evidence type="ECO:0000256" key="11">
    <source>
        <dbReference type="PROSITE-ProRule" id="PRU00169"/>
    </source>
</evidence>
<evidence type="ECO:0000256" key="12">
    <source>
        <dbReference type="SAM" id="Phobius"/>
    </source>
</evidence>
<evidence type="ECO:0000259" key="14">
    <source>
        <dbReference type="PROSITE" id="PS50110"/>
    </source>
</evidence>
<dbReference type="Proteomes" id="UP000475582">
    <property type="component" value="Unassembled WGS sequence"/>
</dbReference>
<dbReference type="Pfam" id="PF08448">
    <property type="entry name" value="PAS_4"/>
    <property type="match status" value="1"/>
</dbReference>
<evidence type="ECO:0000256" key="5">
    <source>
        <dbReference type="ARBA" id="ARBA00022729"/>
    </source>
</evidence>
<evidence type="ECO:0000313" key="16">
    <source>
        <dbReference type="EMBL" id="MTV41249.1"/>
    </source>
</evidence>
<accession>A0A6L6PR39</accession>
<proteinExistence type="predicted"/>
<gene>
    <name evidence="16" type="ORF">GM676_27165</name>
</gene>
<evidence type="ECO:0000259" key="15">
    <source>
        <dbReference type="PROSITE" id="PS50113"/>
    </source>
</evidence>
<dbReference type="FunFam" id="3.30.565.10:FF:000010">
    <property type="entry name" value="Sensor histidine kinase RcsC"/>
    <property type="match status" value="1"/>
</dbReference>
<dbReference type="InterPro" id="IPR013656">
    <property type="entry name" value="PAS_4"/>
</dbReference>
<dbReference type="SMART" id="SM00028">
    <property type="entry name" value="TPR"/>
    <property type="match status" value="7"/>
</dbReference>
<dbReference type="InterPro" id="IPR004358">
    <property type="entry name" value="Sig_transdc_His_kin-like_C"/>
</dbReference>
<keyword evidence="3 11" id="KW-0597">Phosphoprotein</keyword>
<evidence type="ECO:0000256" key="1">
    <source>
        <dbReference type="ARBA" id="ARBA00000085"/>
    </source>
</evidence>
<feature type="domain" description="Response regulatory" evidence="14">
    <location>
        <begin position="862"/>
        <end position="978"/>
    </location>
</feature>
<evidence type="ECO:0000256" key="8">
    <source>
        <dbReference type="ARBA" id="ARBA00023026"/>
    </source>
</evidence>
<dbReference type="SUPFAM" id="SSF55874">
    <property type="entry name" value="ATPase domain of HSP90 chaperone/DNA topoisomerase II/histidine kinase"/>
    <property type="match status" value="1"/>
</dbReference>
<organism evidence="16 17">
    <name type="scientific">Duganella radicis</name>
    <dbReference type="NCBI Taxonomy" id="551988"/>
    <lineage>
        <taxon>Bacteria</taxon>
        <taxon>Pseudomonadati</taxon>
        <taxon>Pseudomonadota</taxon>
        <taxon>Betaproteobacteria</taxon>
        <taxon>Burkholderiales</taxon>
        <taxon>Oxalobacteraceae</taxon>
        <taxon>Telluria group</taxon>
        <taxon>Duganella</taxon>
    </lineage>
</organism>
<keyword evidence="8" id="KW-0843">Virulence</keyword>
<dbReference type="PANTHER" id="PTHR43047">
    <property type="entry name" value="TWO-COMPONENT HISTIDINE PROTEIN KINASE"/>
    <property type="match status" value="1"/>
</dbReference>
<dbReference type="GO" id="GO:0000155">
    <property type="term" value="F:phosphorelay sensor kinase activity"/>
    <property type="evidence" value="ECO:0007669"/>
    <property type="project" value="InterPro"/>
</dbReference>
<dbReference type="Pfam" id="PF13424">
    <property type="entry name" value="TPR_12"/>
    <property type="match status" value="1"/>
</dbReference>
<dbReference type="SMART" id="SM00387">
    <property type="entry name" value="HATPase_c"/>
    <property type="match status" value="1"/>
</dbReference>
<dbReference type="InterPro" id="IPR003661">
    <property type="entry name" value="HisK_dim/P_dom"/>
</dbReference>
<dbReference type="PROSITE" id="PS50110">
    <property type="entry name" value="RESPONSE_REGULATORY"/>
    <property type="match status" value="1"/>
</dbReference>
<dbReference type="EC" id="2.7.13.3" evidence="2"/>
<dbReference type="InterPro" id="IPR036097">
    <property type="entry name" value="HisK_dim/P_sf"/>
</dbReference>
<evidence type="ECO:0000256" key="3">
    <source>
        <dbReference type="ARBA" id="ARBA00022553"/>
    </source>
</evidence>
<dbReference type="PROSITE" id="PS50113">
    <property type="entry name" value="PAC"/>
    <property type="match status" value="1"/>
</dbReference>
<dbReference type="SUPFAM" id="SSF47384">
    <property type="entry name" value="Homodimeric domain of signal transducing histidine kinase"/>
    <property type="match status" value="1"/>
</dbReference>
<evidence type="ECO:0000256" key="6">
    <source>
        <dbReference type="ARBA" id="ARBA00022777"/>
    </source>
</evidence>
<dbReference type="SUPFAM" id="SSF52172">
    <property type="entry name" value="CheY-like"/>
    <property type="match status" value="1"/>
</dbReference>
<dbReference type="Pfam" id="PF00072">
    <property type="entry name" value="Response_reg"/>
    <property type="match status" value="1"/>
</dbReference>
<dbReference type="Gene3D" id="3.40.50.2300">
    <property type="match status" value="1"/>
</dbReference>
<dbReference type="RefSeq" id="WP_155467369.1">
    <property type="nucleotide sequence ID" value="NZ_WNKY01000051.1"/>
</dbReference>
<dbReference type="PROSITE" id="PS50109">
    <property type="entry name" value="HIS_KIN"/>
    <property type="match status" value="1"/>
</dbReference>
<dbReference type="SUPFAM" id="SSF48452">
    <property type="entry name" value="TPR-like"/>
    <property type="match status" value="2"/>
</dbReference>
<dbReference type="SMART" id="SM00448">
    <property type="entry name" value="REC"/>
    <property type="match status" value="1"/>
</dbReference>
<comment type="catalytic activity">
    <reaction evidence="1">
        <text>ATP + protein L-histidine = ADP + protein N-phospho-L-histidine.</text>
        <dbReference type="EC" id="2.7.13.3"/>
    </reaction>
</comment>
<evidence type="ECO:0000256" key="10">
    <source>
        <dbReference type="ARBA" id="ARBA00070152"/>
    </source>
</evidence>
<dbReference type="SMART" id="SM00086">
    <property type="entry name" value="PAC"/>
    <property type="match status" value="1"/>
</dbReference>
<keyword evidence="17" id="KW-1185">Reference proteome</keyword>
<dbReference type="InterPro" id="IPR035965">
    <property type="entry name" value="PAS-like_dom_sf"/>
</dbReference>
<dbReference type="InterPro" id="IPR036890">
    <property type="entry name" value="HATPase_C_sf"/>
</dbReference>
<evidence type="ECO:0000256" key="4">
    <source>
        <dbReference type="ARBA" id="ARBA00022679"/>
    </source>
</evidence>
<dbReference type="SUPFAM" id="SSF55785">
    <property type="entry name" value="PYP-like sensor domain (PAS domain)"/>
    <property type="match status" value="1"/>
</dbReference>
<dbReference type="InterPro" id="IPR011990">
    <property type="entry name" value="TPR-like_helical_dom_sf"/>
</dbReference>
<keyword evidence="5" id="KW-0732">Signal</keyword>
<dbReference type="CDD" id="cd00082">
    <property type="entry name" value="HisKA"/>
    <property type="match status" value="1"/>
</dbReference>
<dbReference type="EMBL" id="WNKY01000051">
    <property type="protein sequence ID" value="MTV41249.1"/>
    <property type="molecule type" value="Genomic_DNA"/>
</dbReference>
<keyword evidence="7" id="KW-0902">Two-component regulatory system</keyword>
<dbReference type="CDD" id="cd16922">
    <property type="entry name" value="HATPase_EvgS-ArcB-TorS-like"/>
    <property type="match status" value="1"/>
</dbReference>
<keyword evidence="4" id="KW-0808">Transferase</keyword>
<keyword evidence="6" id="KW-0418">Kinase</keyword>
<feature type="domain" description="Histidine kinase" evidence="13">
    <location>
        <begin position="622"/>
        <end position="839"/>
    </location>
</feature>